<evidence type="ECO:0000256" key="1">
    <source>
        <dbReference type="ARBA" id="ARBA00007177"/>
    </source>
</evidence>
<proteinExistence type="inferred from homology"/>
<protein>
    <recommendedName>
        <fullName evidence="3">Urease accessory protein UreD</fullName>
    </recommendedName>
</protein>
<comment type="subunit">
    <text evidence="3">UreD, UreF and UreG form a complex that acts as a GTP-hydrolysis-dependent molecular chaperone, activating the urease apoprotein by helping to assemble the nickel containing metallocenter of UreC. The UreE protein probably delivers the nickel.</text>
</comment>
<dbReference type="GO" id="GO:0016151">
    <property type="term" value="F:nickel cation binding"/>
    <property type="evidence" value="ECO:0007669"/>
    <property type="project" value="UniProtKB-UniRule"/>
</dbReference>
<comment type="caution">
    <text evidence="4">The sequence shown here is derived from an EMBL/GenBank/DDBJ whole genome shotgun (WGS) entry which is preliminary data.</text>
</comment>
<evidence type="ECO:0000256" key="3">
    <source>
        <dbReference type="HAMAP-Rule" id="MF_01384"/>
    </source>
</evidence>
<comment type="similarity">
    <text evidence="1 3">Belongs to the UreD family.</text>
</comment>
<evidence type="ECO:0000256" key="2">
    <source>
        <dbReference type="ARBA" id="ARBA00023186"/>
    </source>
</evidence>
<dbReference type="PANTHER" id="PTHR33643:SF1">
    <property type="entry name" value="UREASE ACCESSORY PROTEIN D"/>
    <property type="match status" value="1"/>
</dbReference>
<sequence>MKHPSALHTASAPANAPVSIAIPDAASSAWQASLRLGFARSHGASRLVERSHVGPLRFQKPLYPEGPEVCHGIVVHPPGGVVGGDQLSITASVAQDAAALLTTPGAAKWYRANGRTSRQRVDLEVAAGASLEWLPQETIFFDDACVDLDCSVDLASDANYIGLEILCFGRTASGERYTRGRVRQETRIRRGGKLLWHERGVLEGGSAAMTSPLGMAGKTVCATLVACGRVLPASLLAELREDMAAHAGENAWFGATQMKSVLVARYLGDASETARMLMTRCWMRIRPALIQREACVPRIWNT</sequence>
<dbReference type="PANTHER" id="PTHR33643">
    <property type="entry name" value="UREASE ACCESSORY PROTEIN D"/>
    <property type="match status" value="1"/>
</dbReference>
<dbReference type="EMBL" id="JAEPBG010000005">
    <property type="protein sequence ID" value="MBK4735581.1"/>
    <property type="molecule type" value="Genomic_DNA"/>
</dbReference>
<dbReference type="InterPro" id="IPR002669">
    <property type="entry name" value="UreD"/>
</dbReference>
<comment type="function">
    <text evidence="3">Required for maturation of urease via the functional incorporation of the urease nickel metallocenter.</text>
</comment>
<keyword evidence="3" id="KW-0963">Cytoplasm</keyword>
<gene>
    <name evidence="3" type="primary">ureD</name>
    <name evidence="4" type="ORF">JJB74_13240</name>
</gene>
<dbReference type="RefSeq" id="WP_200592366.1">
    <property type="nucleotide sequence ID" value="NZ_JAEPBG010000005.1"/>
</dbReference>
<dbReference type="GO" id="GO:0005737">
    <property type="term" value="C:cytoplasm"/>
    <property type="evidence" value="ECO:0007669"/>
    <property type="project" value="UniProtKB-SubCell"/>
</dbReference>
<evidence type="ECO:0000313" key="5">
    <source>
        <dbReference type="Proteomes" id="UP000622890"/>
    </source>
</evidence>
<keyword evidence="5" id="KW-1185">Reference proteome</keyword>
<organism evidence="4 5">
    <name type="scientific">Noviherbaspirillum pedocola</name>
    <dbReference type="NCBI Taxonomy" id="2801341"/>
    <lineage>
        <taxon>Bacteria</taxon>
        <taxon>Pseudomonadati</taxon>
        <taxon>Pseudomonadota</taxon>
        <taxon>Betaproteobacteria</taxon>
        <taxon>Burkholderiales</taxon>
        <taxon>Oxalobacteraceae</taxon>
        <taxon>Noviherbaspirillum</taxon>
    </lineage>
</organism>
<reference evidence="4" key="1">
    <citation type="submission" date="2021-01" db="EMBL/GenBank/DDBJ databases">
        <title>Genome sequence of strain Noviherbaspirillum sp. DKR-6.</title>
        <authorList>
            <person name="Chaudhary D.K."/>
        </authorList>
    </citation>
    <scope>NUCLEOTIDE SEQUENCE</scope>
    <source>
        <strain evidence="4">DKR-6</strain>
    </source>
</reference>
<keyword evidence="3" id="KW-0996">Nickel insertion</keyword>
<evidence type="ECO:0000313" key="4">
    <source>
        <dbReference type="EMBL" id="MBK4735581.1"/>
    </source>
</evidence>
<name>A0A934W1U3_9BURK</name>
<dbReference type="Proteomes" id="UP000622890">
    <property type="component" value="Unassembled WGS sequence"/>
</dbReference>
<dbReference type="Pfam" id="PF01774">
    <property type="entry name" value="UreD"/>
    <property type="match status" value="1"/>
</dbReference>
<comment type="subcellular location">
    <subcellularLocation>
        <location evidence="3">Cytoplasm</location>
    </subcellularLocation>
</comment>
<dbReference type="HAMAP" id="MF_01384">
    <property type="entry name" value="UreD"/>
    <property type="match status" value="1"/>
</dbReference>
<dbReference type="AlphaFoldDB" id="A0A934W1U3"/>
<keyword evidence="2 3" id="KW-0143">Chaperone</keyword>
<accession>A0A934W1U3</accession>